<feature type="compositionally biased region" description="Polar residues" evidence="3">
    <location>
        <begin position="214"/>
        <end position="234"/>
    </location>
</feature>
<feature type="domain" description="Actin interacting protein 3 C-terminal" evidence="4">
    <location>
        <begin position="469"/>
        <end position="953"/>
    </location>
</feature>
<dbReference type="GO" id="GO:0005737">
    <property type="term" value="C:cytoplasm"/>
    <property type="evidence" value="ECO:0007669"/>
    <property type="project" value="TreeGrafter"/>
</dbReference>
<evidence type="ECO:0000313" key="6">
    <source>
        <dbReference type="Proteomes" id="UP000095009"/>
    </source>
</evidence>
<feature type="compositionally biased region" description="Polar residues" evidence="3">
    <location>
        <begin position="960"/>
        <end position="977"/>
    </location>
</feature>
<dbReference type="Proteomes" id="UP000095009">
    <property type="component" value="Unassembled WGS sequence"/>
</dbReference>
<evidence type="ECO:0000259" key="4">
    <source>
        <dbReference type="SMART" id="SM00806"/>
    </source>
</evidence>
<reference evidence="5 6" key="1">
    <citation type="journal article" date="2016" name="Proc. Natl. Acad. Sci. U.S.A.">
        <title>Comparative genomics of biotechnologically important yeasts.</title>
        <authorList>
            <person name="Riley R."/>
            <person name="Haridas S."/>
            <person name="Wolfe K.H."/>
            <person name="Lopes M.R."/>
            <person name="Hittinger C.T."/>
            <person name="Goeker M."/>
            <person name="Salamov A.A."/>
            <person name="Wisecaver J.H."/>
            <person name="Long T.M."/>
            <person name="Calvey C.H."/>
            <person name="Aerts A.L."/>
            <person name="Barry K.W."/>
            <person name="Choi C."/>
            <person name="Clum A."/>
            <person name="Coughlan A.Y."/>
            <person name="Deshpande S."/>
            <person name="Douglass A.P."/>
            <person name="Hanson S.J."/>
            <person name="Klenk H.-P."/>
            <person name="LaButti K.M."/>
            <person name="Lapidus A."/>
            <person name="Lindquist E.A."/>
            <person name="Lipzen A.M."/>
            <person name="Meier-Kolthoff J.P."/>
            <person name="Ohm R.A."/>
            <person name="Otillar R.P."/>
            <person name="Pangilinan J.L."/>
            <person name="Peng Y."/>
            <person name="Rokas A."/>
            <person name="Rosa C.A."/>
            <person name="Scheuner C."/>
            <person name="Sibirny A.A."/>
            <person name="Slot J.C."/>
            <person name="Stielow J.B."/>
            <person name="Sun H."/>
            <person name="Kurtzman C.P."/>
            <person name="Blackwell M."/>
            <person name="Grigoriev I.V."/>
            <person name="Jeffries T.W."/>
        </authorList>
    </citation>
    <scope>NUCLEOTIDE SEQUENCE [LARGE SCALE GENOMIC DNA]</scope>
    <source>
        <strain evidence="5 6">DSM 6958</strain>
    </source>
</reference>
<dbReference type="InterPro" id="IPR051825">
    <property type="entry name" value="SRCIN1"/>
</dbReference>
<keyword evidence="1 2" id="KW-0175">Coiled coil</keyword>
<feature type="coiled-coil region" evidence="2">
    <location>
        <begin position="905"/>
        <end position="932"/>
    </location>
</feature>
<evidence type="ECO:0000256" key="1">
    <source>
        <dbReference type="ARBA" id="ARBA00023054"/>
    </source>
</evidence>
<proteinExistence type="predicted"/>
<dbReference type="Pfam" id="PF23153">
    <property type="entry name" value="Aip3p_Bud6_N"/>
    <property type="match status" value="1"/>
</dbReference>
<sequence length="1021" mass="111919">MNHADPDRSPGSDVSRSSAGVSRMDATMNSIESSVTRLLVATKQLLESLTSWAKGGVSEQDVSDVYVNLGNEFNIVCRAFMNANINVDDLGDVPQELRDVLERALSEEALQKNLDIHLPTIRDIIVRLLTGLKQKQSILRSKAPSLQGSPRVNQMSRKGAVKSNIPSSGLEAPATPPTQHHQPLPQKPQYQSGHPASYRHDQSSRVPTPLATDENINPSSLQSSGGVRRSTSPAINRKDNLIQYPSKNFSPGIANDKARRVYSDNANTQFNSHNNHNTNPYIKHRSPSESYANSNTNIDAAPIAAKIAQPTIDESSVLACDPLAALQHGEALERRASRRFSAYHFAKLAGSSSGKNVPDMPSLPIQRGSSISSMSSINGNKLPTRATHSSAKAESTYISSSPTSPESSSLVRSSTMQPRISSPLAETFDSEITTIPKAHQAPEFNAATITASETAAAINSKEDTAFPIFIQYDDRVKKIYITRSDMSLSSLRLRFMEKFAFVHTTDTFPDICIKDPATGIEYDLDEINFGDIKSGVLLILRSINLAENDFDNTHADDSEDKNTSTDTLLAQKEITEKNTEKLETLVATVESLTSAVSSQKDDIQKLLGLVMATKDDTSASSAVTTLATALINSTPSSPPTPITPLKALPDSVSQGYLDQIANLRQELAVIRQVTNSSMTGLKTSLTDISEQAKNSQATPLSNLPPKPDPTHPSTSNLVSSRTIMEACHGKLSNDTDTLLTKVDDLQDVIEALRKDVAQRGVRPLPRQLEVVAKDLARANNELKKMDNYISTEKPGWKKTWERELETICDEQQFFKLQEELVADLQDDLRKAGETFKLIEQCSMEQSKHLESTSQTPTLRKPSATLTAAIFSKSTPSENLSEAKDAVLSEVLALRPNHQSRLEAIEKAEKLRKLELENRVDKFEKELGEFVGEKKLKKSGGVEEAERRRQVRDEQIRREQMGNTNVSTAISSAMSSVDSLPIESKKPSTTDEEVPEAEDTVTNSVSNVTQEQAIRETEAIIN</sequence>
<feature type="region of interest" description="Disordered" evidence="3">
    <location>
        <begin position="1"/>
        <end position="23"/>
    </location>
</feature>
<feature type="compositionally biased region" description="Acidic residues" evidence="3">
    <location>
        <begin position="989"/>
        <end position="998"/>
    </location>
</feature>
<dbReference type="AlphaFoldDB" id="A0A1E3PNH9"/>
<dbReference type="GO" id="GO:0005519">
    <property type="term" value="F:cytoskeletal regulatory protein binding"/>
    <property type="evidence" value="ECO:0007669"/>
    <property type="project" value="InterPro"/>
</dbReference>
<dbReference type="InterPro" id="IPR056279">
    <property type="entry name" value="Aip3p_Bud6_N"/>
</dbReference>
<dbReference type="SMART" id="SM00806">
    <property type="entry name" value="AIP3"/>
    <property type="match status" value="1"/>
</dbReference>
<dbReference type="PANTHER" id="PTHR22741:SF10">
    <property type="entry name" value="COILED-COIL DOMAIN-CONTAINING PROTEIN CG32809"/>
    <property type="match status" value="1"/>
</dbReference>
<feature type="compositionally biased region" description="Polar residues" evidence="3">
    <location>
        <begin position="378"/>
        <end position="393"/>
    </location>
</feature>
<protein>
    <submittedName>
        <fullName evidence="5">AIP3-domain-containing protein</fullName>
    </submittedName>
</protein>
<dbReference type="InterPro" id="IPR022782">
    <property type="entry name" value="AIP3-like_C"/>
</dbReference>
<dbReference type="Pfam" id="PF03915">
    <property type="entry name" value="AIP3"/>
    <property type="match status" value="1"/>
</dbReference>
<dbReference type="InterPro" id="IPR005613">
    <property type="entry name" value="AIP3_C"/>
</dbReference>
<organism evidence="5 6">
    <name type="scientific">Nadsonia fulvescens var. elongata DSM 6958</name>
    <dbReference type="NCBI Taxonomy" id="857566"/>
    <lineage>
        <taxon>Eukaryota</taxon>
        <taxon>Fungi</taxon>
        <taxon>Dikarya</taxon>
        <taxon>Ascomycota</taxon>
        <taxon>Saccharomycotina</taxon>
        <taxon>Dipodascomycetes</taxon>
        <taxon>Dipodascales</taxon>
        <taxon>Dipodascales incertae sedis</taxon>
        <taxon>Nadsonia</taxon>
    </lineage>
</organism>
<feature type="compositionally biased region" description="Basic and acidic residues" evidence="3">
    <location>
        <begin position="1012"/>
        <end position="1021"/>
    </location>
</feature>
<feature type="region of interest" description="Disordered" evidence="3">
    <location>
        <begin position="691"/>
        <end position="718"/>
    </location>
</feature>
<feature type="compositionally biased region" description="Polar residues" evidence="3">
    <location>
        <begin position="140"/>
        <end position="156"/>
    </location>
</feature>
<dbReference type="OrthoDB" id="783096at2759"/>
<dbReference type="GO" id="GO:0030010">
    <property type="term" value="P:establishment of cell polarity"/>
    <property type="evidence" value="ECO:0007669"/>
    <property type="project" value="TreeGrafter"/>
</dbReference>
<accession>A0A1E3PNH9</accession>
<evidence type="ECO:0000313" key="5">
    <source>
        <dbReference type="EMBL" id="ODQ66971.1"/>
    </source>
</evidence>
<feature type="compositionally biased region" description="Low complexity" evidence="3">
    <location>
        <begin position="177"/>
        <end position="191"/>
    </location>
</feature>
<gene>
    <name evidence="5" type="ORF">NADFUDRAFT_81609</name>
</gene>
<evidence type="ECO:0000256" key="3">
    <source>
        <dbReference type="SAM" id="MobiDB-lite"/>
    </source>
</evidence>
<keyword evidence="6" id="KW-1185">Reference proteome</keyword>
<dbReference type="PANTHER" id="PTHR22741">
    <property type="entry name" value="P140CAP/SNIP-RELATED"/>
    <property type="match status" value="1"/>
</dbReference>
<dbReference type="GO" id="GO:0051286">
    <property type="term" value="C:cell tip"/>
    <property type="evidence" value="ECO:0007669"/>
    <property type="project" value="TreeGrafter"/>
</dbReference>
<dbReference type="STRING" id="857566.A0A1E3PNH9"/>
<feature type="compositionally biased region" description="Polar residues" evidence="3">
    <location>
        <begin position="999"/>
        <end position="1011"/>
    </location>
</feature>
<feature type="compositionally biased region" description="Basic and acidic residues" evidence="3">
    <location>
        <begin position="1"/>
        <end position="10"/>
    </location>
</feature>
<feature type="region of interest" description="Disordered" evidence="3">
    <location>
        <begin position="140"/>
        <end position="235"/>
    </location>
</feature>
<feature type="region of interest" description="Disordered" evidence="3">
    <location>
        <begin position="960"/>
        <end position="1021"/>
    </location>
</feature>
<evidence type="ECO:0000256" key="2">
    <source>
        <dbReference type="SAM" id="Coils"/>
    </source>
</evidence>
<feature type="compositionally biased region" description="Polar residues" evidence="3">
    <location>
        <begin position="691"/>
        <end position="701"/>
    </location>
</feature>
<name>A0A1E3PNH9_9ASCO</name>
<dbReference type="Gene3D" id="1.20.58.1540">
    <property type="entry name" value="Actin interacting protein 3, C-terminal domain"/>
    <property type="match status" value="1"/>
</dbReference>
<feature type="region of interest" description="Disordered" evidence="3">
    <location>
        <begin position="367"/>
        <end position="416"/>
    </location>
</feature>
<dbReference type="EMBL" id="KV454407">
    <property type="protein sequence ID" value="ODQ66971.1"/>
    <property type="molecule type" value="Genomic_DNA"/>
</dbReference>
<feature type="compositionally biased region" description="Low complexity" evidence="3">
    <location>
        <begin position="395"/>
        <end position="415"/>
    </location>
</feature>